<protein>
    <submittedName>
        <fullName evidence="3">Uncharacterized protein</fullName>
    </submittedName>
</protein>
<keyword evidence="4" id="KW-1185">Reference proteome</keyword>
<dbReference type="CDD" id="cd01483">
    <property type="entry name" value="E1_enzyme_family"/>
    <property type="match status" value="1"/>
</dbReference>
<dbReference type="InterPro" id="IPR032701">
    <property type="entry name" value="Prok-E2_B_dom"/>
</dbReference>
<dbReference type="GO" id="GO:0008641">
    <property type="term" value="F:ubiquitin-like modifier activating enzyme activity"/>
    <property type="evidence" value="ECO:0007669"/>
    <property type="project" value="InterPro"/>
</dbReference>
<dbReference type="Gene3D" id="3.40.50.720">
    <property type="entry name" value="NAD(P)-binding Rossmann-like Domain"/>
    <property type="match status" value="1"/>
</dbReference>
<accession>A0A4S2H452</accession>
<proteinExistence type="predicted"/>
<dbReference type="AlphaFoldDB" id="A0A4S2H452"/>
<dbReference type="InterPro" id="IPR045886">
    <property type="entry name" value="ThiF/MoeB/HesA"/>
</dbReference>
<dbReference type="SUPFAM" id="SSF69572">
    <property type="entry name" value="Activating enzymes of the ubiquitin-like proteins"/>
    <property type="match status" value="1"/>
</dbReference>
<dbReference type="EMBL" id="SRXW01000001">
    <property type="protein sequence ID" value="TGY90062.1"/>
    <property type="molecule type" value="Genomic_DNA"/>
</dbReference>
<dbReference type="OrthoDB" id="7516877at2"/>
<evidence type="ECO:0000259" key="1">
    <source>
        <dbReference type="Pfam" id="PF00899"/>
    </source>
</evidence>
<evidence type="ECO:0000259" key="2">
    <source>
        <dbReference type="Pfam" id="PF14461"/>
    </source>
</evidence>
<comment type="caution">
    <text evidence="3">The sequence shown here is derived from an EMBL/GenBank/DDBJ whole genome shotgun (WGS) entry which is preliminary data.</text>
</comment>
<dbReference type="GO" id="GO:0061503">
    <property type="term" value="F:tRNA threonylcarbamoyladenosine dehydratase"/>
    <property type="evidence" value="ECO:0007669"/>
    <property type="project" value="TreeGrafter"/>
</dbReference>
<name>A0A4S2H452_9PROT</name>
<gene>
    <name evidence="3" type="ORF">E5163_02740</name>
</gene>
<dbReference type="PANTHER" id="PTHR43267:SF1">
    <property type="entry name" value="TRNA THREONYLCARBAMOYLADENOSINE DEHYDRATASE"/>
    <property type="match status" value="1"/>
</dbReference>
<feature type="domain" description="THIF-type NAD/FAD binding fold" evidence="1">
    <location>
        <begin position="292"/>
        <end position="516"/>
    </location>
</feature>
<dbReference type="PANTHER" id="PTHR43267">
    <property type="entry name" value="TRNA THREONYLCARBAMOYLADENOSINE DEHYDRATASE"/>
    <property type="match status" value="1"/>
</dbReference>
<organism evidence="3 4">
    <name type="scientific">Marinicauda algicola</name>
    <dbReference type="NCBI Taxonomy" id="2029849"/>
    <lineage>
        <taxon>Bacteria</taxon>
        <taxon>Pseudomonadati</taxon>
        <taxon>Pseudomonadota</taxon>
        <taxon>Alphaproteobacteria</taxon>
        <taxon>Maricaulales</taxon>
        <taxon>Maricaulaceae</taxon>
        <taxon>Marinicauda</taxon>
    </lineage>
</organism>
<dbReference type="InterPro" id="IPR000594">
    <property type="entry name" value="ThiF_NAD_FAD-bd"/>
</dbReference>
<dbReference type="RefSeq" id="WP_135994560.1">
    <property type="nucleotide sequence ID" value="NZ_CP071057.1"/>
</dbReference>
<dbReference type="Pfam" id="PF14461">
    <property type="entry name" value="Prok-E2_B"/>
    <property type="match status" value="1"/>
</dbReference>
<evidence type="ECO:0000313" key="4">
    <source>
        <dbReference type="Proteomes" id="UP000308054"/>
    </source>
</evidence>
<reference evidence="3 4" key="1">
    <citation type="journal article" date="2017" name="Int. J. Syst. Evol. Microbiol.">
        <title>Marinicauda algicola sp. nov., isolated from a marine red alga Rhodosorus marinus.</title>
        <authorList>
            <person name="Jeong S.E."/>
            <person name="Jeon S.H."/>
            <person name="Chun B.H."/>
            <person name="Kim D.W."/>
            <person name="Jeon C.O."/>
        </authorList>
    </citation>
    <scope>NUCLEOTIDE SEQUENCE [LARGE SCALE GENOMIC DNA]</scope>
    <source>
        <strain evidence="3 4">JCM 31718</strain>
    </source>
</reference>
<feature type="domain" description="Prokaryotic E2 family B" evidence="2">
    <location>
        <begin position="12"/>
        <end position="133"/>
    </location>
</feature>
<dbReference type="Pfam" id="PF00899">
    <property type="entry name" value="ThiF"/>
    <property type="match status" value="1"/>
</dbReference>
<dbReference type="InterPro" id="IPR035985">
    <property type="entry name" value="Ubiquitin-activating_enz"/>
</dbReference>
<dbReference type="GO" id="GO:0061504">
    <property type="term" value="P:cyclic threonylcarbamoyladenosine biosynthetic process"/>
    <property type="evidence" value="ECO:0007669"/>
    <property type="project" value="TreeGrafter"/>
</dbReference>
<evidence type="ECO:0000313" key="3">
    <source>
        <dbReference type="EMBL" id="TGY90062.1"/>
    </source>
</evidence>
<sequence>MIGWPDSATSIAATLKQRGFARCEHANKYRGPIQCGHKQITVTLHIPDESFLNKPEVYIDDLGQLPEGVKPHLEGPHGDRICYAAPGTIRLDPYDQGRSILAVLEMAQKALEDSFAERALPAIANEYAAYWRGAAIRLLDPVPKGESSWLRVKVDGQPFLARNTDRRARAKPDAIIACVDSALTPTKHQTVPSKIMELSDWWERNGLNPVLKFSSVKQHLKEGRLVFAKGKNACLGVRLETSPRLKGERPGSRFTRAILEQVTLEHVIAHPSDISFIARRCIGSADSARSPLAGVSIGLIGCGTIGSHLASFLVRSGAGSDKGTLHLVDPEFVAPGNLGRHTANLADIGLNKAAVVGSQIEKFHPRLNYEVHEQGVEHIWNKLRGCKIIIDASGVENVSEWINWKHIAEGRKRNFIYSWIVQDGAAVQTFVARAGGDFACYRCLRPDLASPSRVSPLKDVHRTTKFEYGTCGDGAFVPFSVGTSVVAASLTLEAVTAILSTATKKNLWTRVTDFELAKAGCNQDRQIGKADGCPACSKR</sequence>
<dbReference type="Proteomes" id="UP000308054">
    <property type="component" value="Unassembled WGS sequence"/>
</dbReference>